<feature type="region of interest" description="RNA binding" evidence="5">
    <location>
        <begin position="254"/>
        <end position="260"/>
    </location>
</feature>
<organism evidence="7 8">
    <name type="scientific">Thermaerobacter composti</name>
    <dbReference type="NCBI Taxonomy" id="554949"/>
    <lineage>
        <taxon>Bacteria</taxon>
        <taxon>Bacillati</taxon>
        <taxon>Bacillota</taxon>
        <taxon>Clostridia</taxon>
        <taxon>Eubacteriales</taxon>
        <taxon>Clostridiales Family XVII. Incertae Sedis</taxon>
        <taxon>Thermaerobacter</taxon>
    </lineage>
</organism>
<dbReference type="GO" id="GO:0016757">
    <property type="term" value="F:glycosyltransferase activity"/>
    <property type="evidence" value="ECO:0007669"/>
    <property type="project" value="UniProtKB-KW"/>
</dbReference>
<evidence type="ECO:0000256" key="2">
    <source>
        <dbReference type="ARBA" id="ARBA00022679"/>
    </source>
</evidence>
<evidence type="ECO:0000256" key="3">
    <source>
        <dbReference type="ARBA" id="ARBA00022694"/>
    </source>
</evidence>
<evidence type="ECO:0000313" key="7">
    <source>
        <dbReference type="EMBL" id="WPD19860.1"/>
    </source>
</evidence>
<feature type="binding site" evidence="5">
    <location>
        <position position="311"/>
    </location>
    <ligand>
        <name>Zn(2+)</name>
        <dbReference type="ChEBI" id="CHEBI:29105"/>
    </ligand>
</feature>
<evidence type="ECO:0000256" key="1">
    <source>
        <dbReference type="ARBA" id="ARBA00022676"/>
    </source>
</evidence>
<dbReference type="HAMAP" id="MF_00168">
    <property type="entry name" value="Q_tRNA_Tgt"/>
    <property type="match status" value="1"/>
</dbReference>
<feature type="binding site" evidence="5">
    <location>
        <position position="150"/>
    </location>
    <ligand>
        <name>substrate</name>
    </ligand>
</feature>
<comment type="catalytic activity">
    <reaction evidence="5">
        <text>7-aminomethyl-7-carbaguanine + guanosine(34) in tRNA = 7-aminomethyl-7-carbaguanosine(34) in tRNA + guanine</text>
        <dbReference type="Rhea" id="RHEA:24104"/>
        <dbReference type="Rhea" id="RHEA-COMP:10341"/>
        <dbReference type="Rhea" id="RHEA-COMP:10342"/>
        <dbReference type="ChEBI" id="CHEBI:16235"/>
        <dbReference type="ChEBI" id="CHEBI:58703"/>
        <dbReference type="ChEBI" id="CHEBI:74269"/>
        <dbReference type="ChEBI" id="CHEBI:82833"/>
        <dbReference type="EC" id="2.4.2.29"/>
    </reaction>
</comment>
<dbReference type="NCBIfam" id="TIGR00449">
    <property type="entry name" value="tgt_general"/>
    <property type="match status" value="1"/>
</dbReference>
<evidence type="ECO:0000259" key="6">
    <source>
        <dbReference type="Pfam" id="PF01702"/>
    </source>
</evidence>
<feature type="binding site" evidence="5">
    <location>
        <position position="223"/>
    </location>
    <ligand>
        <name>substrate</name>
    </ligand>
</feature>
<gene>
    <name evidence="5 7" type="primary">tgt</name>
    <name evidence="7" type="ORF">Q5761_04195</name>
</gene>
<dbReference type="InterPro" id="IPR004803">
    <property type="entry name" value="TGT"/>
</dbReference>
<dbReference type="RefSeq" id="WP_318751314.1">
    <property type="nucleotide sequence ID" value="NZ_CP132508.1"/>
</dbReference>
<dbReference type="PANTHER" id="PTHR46499">
    <property type="entry name" value="QUEUINE TRNA-RIBOSYLTRANSFERASE"/>
    <property type="match status" value="1"/>
</dbReference>
<reference evidence="7 8" key="1">
    <citation type="submission" date="2023-08" db="EMBL/GenBank/DDBJ databases">
        <title>Genome sequence of Thermaerobacter compostii strain Ins1, a spore-forming filamentous bacterium isolated from a deep geothermal reservoir.</title>
        <authorList>
            <person name="Bregnard D."/>
            <person name="Gonzalez D."/>
            <person name="Junier P."/>
        </authorList>
    </citation>
    <scope>NUCLEOTIDE SEQUENCE [LARGE SCALE GENOMIC DNA]</scope>
    <source>
        <strain evidence="7 8">Ins1</strain>
    </source>
</reference>
<evidence type="ECO:0000256" key="5">
    <source>
        <dbReference type="HAMAP-Rule" id="MF_00168"/>
    </source>
</evidence>
<feature type="region of interest" description="RNA binding; important for wobble base 34 recognition" evidence="5">
    <location>
        <begin position="278"/>
        <end position="282"/>
    </location>
</feature>
<name>A0ABZ0QQT6_9FIRM</name>
<keyword evidence="4 5" id="KW-0671">Queuosine biosynthesis</keyword>
<dbReference type="EC" id="2.4.2.29" evidence="5"/>
<dbReference type="Proteomes" id="UP001304683">
    <property type="component" value="Chromosome"/>
</dbReference>
<keyword evidence="8" id="KW-1185">Reference proteome</keyword>
<comment type="subunit">
    <text evidence="5">Homodimer. Within each dimer, one monomer is responsible for RNA recognition and catalysis, while the other monomer binds to the replacement base PreQ1.</text>
</comment>
<feature type="active site" description="Nucleophile" evidence="5">
    <location>
        <position position="273"/>
    </location>
</feature>
<comment type="cofactor">
    <cofactor evidence="5">
        <name>Zn(2+)</name>
        <dbReference type="ChEBI" id="CHEBI:29105"/>
    </cofactor>
    <text evidence="5">Binds 1 zinc ion per subunit.</text>
</comment>
<feature type="domain" description="tRNA-guanine(15) transglycosylase-like" evidence="6">
    <location>
        <begin position="18"/>
        <end position="372"/>
    </location>
</feature>
<dbReference type="InterPro" id="IPR050076">
    <property type="entry name" value="ArchSynthase1/Queuine_TRR"/>
</dbReference>
<feature type="binding site" evidence="5">
    <location>
        <position position="196"/>
    </location>
    <ligand>
        <name>substrate</name>
    </ligand>
</feature>
<proteinExistence type="inferred from homology"/>
<dbReference type="Gene3D" id="3.20.20.105">
    <property type="entry name" value="Queuine tRNA-ribosyltransferase-like"/>
    <property type="match status" value="1"/>
</dbReference>
<keyword evidence="5" id="KW-0862">Zinc</keyword>
<dbReference type="EMBL" id="CP132508">
    <property type="protein sequence ID" value="WPD19860.1"/>
    <property type="molecule type" value="Genomic_DNA"/>
</dbReference>
<keyword evidence="1 5" id="KW-0328">Glycosyltransferase</keyword>
<dbReference type="InterPro" id="IPR002616">
    <property type="entry name" value="tRNA_ribo_trans-like"/>
</dbReference>
<evidence type="ECO:0000256" key="4">
    <source>
        <dbReference type="ARBA" id="ARBA00022785"/>
    </source>
</evidence>
<sequence>MSGWHGWFTIEHREAHSQARTGRLATPHGTVETPVFMPVGTQAAVKTLSPHELRAVGAQIILSNTYHLYLRPGSAVVAAAGGLHRFMAWEGPILTDSGGFQVFSLASLREVTADGVRFRSHLDGSEHLFTPELSMAVQRDLGADIIMCFDECLAFPAPYDAVAASVERTTRWARRCHRAWREEGRPDRQALFGIVQGGVYADLRRRSAEALVELDLPGYAVGGLSVGEPAGLTVAVLEAVVPLLPADRPRYLMGVGTPDLILEAVWRGIDMMDCVLPTRMARHGTVFTSEGRLTVRNAAFARDFRPLDPACDCYACRHFTRAYIRHLLKVNETLGMRLTTIHNLRYLHRFMERLRQAVRADRLPEFRAAFYAGEGAALGFRPPEPATLPGA</sequence>
<accession>A0ABZ0QQT6</accession>
<keyword evidence="3 5" id="KW-0819">tRNA processing</keyword>
<dbReference type="SUPFAM" id="SSF51713">
    <property type="entry name" value="tRNA-guanine transglycosylase"/>
    <property type="match status" value="1"/>
</dbReference>
<feature type="binding site" evidence="5">
    <location>
        <position position="316"/>
    </location>
    <ligand>
        <name>Zn(2+)</name>
        <dbReference type="ChEBI" id="CHEBI:29105"/>
    </ligand>
</feature>
<feature type="binding site" evidence="5">
    <location>
        <begin position="96"/>
        <end position="100"/>
    </location>
    <ligand>
        <name>substrate</name>
    </ligand>
</feature>
<dbReference type="PANTHER" id="PTHR46499:SF1">
    <property type="entry name" value="QUEUINE TRNA-RIBOSYLTRANSFERASE"/>
    <property type="match status" value="1"/>
</dbReference>
<comment type="function">
    <text evidence="5">Catalyzes the base-exchange of a guanine (G) residue with the queuine precursor 7-aminomethyl-7-deazaguanine (PreQ1) at position 34 (anticodon wobble position) in tRNAs with GU(N) anticodons (tRNA-Asp, -Asn, -His and -Tyr). Catalysis occurs through a double-displacement mechanism. The nucleophile active site attacks the C1' of nucleotide 34 to detach the guanine base from the RNA, forming a covalent enzyme-RNA intermediate. The proton acceptor active site deprotonates the incoming PreQ1, allowing a nucleophilic attack on the C1' of the ribose to form the product. After dissociation, two additional enzymatic reactions on the tRNA convert PreQ1 to queuine (Q), resulting in the hypermodified nucleoside queuosine (7-(((4,5-cis-dihydroxy-2-cyclopenten-1-yl)amino)methyl)-7-deazaguanosine).</text>
</comment>
<comment type="pathway">
    <text evidence="5">tRNA modification; tRNA-queuosine biosynthesis.</text>
</comment>
<keyword evidence="2 5" id="KW-0808">Transferase</keyword>
<comment type="similarity">
    <text evidence="5">Belongs to the queuine tRNA-ribosyltransferase family.</text>
</comment>
<protein>
    <recommendedName>
        <fullName evidence="5">Queuine tRNA-ribosyltransferase</fullName>
        <ecNumber evidence="5">2.4.2.29</ecNumber>
    </recommendedName>
    <alternativeName>
        <fullName evidence="5">Guanine insertion enzyme</fullName>
    </alternativeName>
    <alternativeName>
        <fullName evidence="5">tRNA-guanine transglycosylase</fullName>
    </alternativeName>
</protein>
<feature type="binding site" evidence="5">
    <location>
        <position position="342"/>
    </location>
    <ligand>
        <name>Zn(2+)</name>
        <dbReference type="ChEBI" id="CHEBI:29105"/>
    </ligand>
</feature>
<dbReference type="Pfam" id="PF01702">
    <property type="entry name" value="TGT"/>
    <property type="match status" value="1"/>
</dbReference>
<feature type="binding site" evidence="5">
    <location>
        <position position="313"/>
    </location>
    <ligand>
        <name>Zn(2+)</name>
        <dbReference type="ChEBI" id="CHEBI:29105"/>
    </ligand>
</feature>
<dbReference type="NCBIfam" id="TIGR00430">
    <property type="entry name" value="Q_tRNA_tgt"/>
    <property type="match status" value="1"/>
</dbReference>
<dbReference type="InterPro" id="IPR036511">
    <property type="entry name" value="TGT-like_sf"/>
</dbReference>
<feature type="active site" description="Proton acceptor" evidence="5">
    <location>
        <position position="96"/>
    </location>
</feature>
<evidence type="ECO:0000313" key="8">
    <source>
        <dbReference type="Proteomes" id="UP001304683"/>
    </source>
</evidence>
<keyword evidence="5" id="KW-0479">Metal-binding</keyword>